<dbReference type="GO" id="GO:0005737">
    <property type="term" value="C:cytoplasm"/>
    <property type="evidence" value="ECO:0007669"/>
    <property type="project" value="TreeGrafter"/>
</dbReference>
<dbReference type="PANTHER" id="PTHR11845">
    <property type="entry name" value="5'-DEOXYNUCLEOTIDASE HDDC2"/>
    <property type="match status" value="1"/>
</dbReference>
<gene>
    <name evidence="9" type="ORF">SE17_16775</name>
</gene>
<dbReference type="SMART" id="SM00471">
    <property type="entry name" value="HDc"/>
    <property type="match status" value="1"/>
</dbReference>
<dbReference type="SUPFAM" id="SSF109604">
    <property type="entry name" value="HD-domain/PDEase-like"/>
    <property type="match status" value="1"/>
</dbReference>
<evidence type="ECO:0000256" key="5">
    <source>
        <dbReference type="ARBA" id="ARBA00012964"/>
    </source>
</evidence>
<name>A0A0P9FGI2_9CHLR</name>
<dbReference type="EC" id="3.1.3.89" evidence="5"/>
<comment type="caution">
    <text evidence="9">The sequence shown here is derived from an EMBL/GenBank/DDBJ whole genome shotgun (WGS) entry which is preliminary data.</text>
</comment>
<evidence type="ECO:0000256" key="3">
    <source>
        <dbReference type="ARBA" id="ARBA00001941"/>
    </source>
</evidence>
<dbReference type="GO" id="GO:0046872">
    <property type="term" value="F:metal ion binding"/>
    <property type="evidence" value="ECO:0007669"/>
    <property type="project" value="UniProtKB-KW"/>
</dbReference>
<dbReference type="PANTHER" id="PTHR11845:SF13">
    <property type="entry name" value="5'-DEOXYNUCLEOTIDASE HDDC2"/>
    <property type="match status" value="1"/>
</dbReference>
<evidence type="ECO:0000313" key="10">
    <source>
        <dbReference type="Proteomes" id="UP000050509"/>
    </source>
</evidence>
<dbReference type="Pfam" id="PF13023">
    <property type="entry name" value="HD_3"/>
    <property type="match status" value="1"/>
</dbReference>
<keyword evidence="6" id="KW-0479">Metal-binding</keyword>
<proteinExistence type="predicted"/>
<evidence type="ECO:0000259" key="8">
    <source>
        <dbReference type="SMART" id="SM00471"/>
    </source>
</evidence>
<comment type="cofactor">
    <cofactor evidence="3">
        <name>Co(2+)</name>
        <dbReference type="ChEBI" id="CHEBI:48828"/>
    </cofactor>
</comment>
<evidence type="ECO:0000256" key="4">
    <source>
        <dbReference type="ARBA" id="ARBA00011738"/>
    </source>
</evidence>
<keyword evidence="10" id="KW-1185">Reference proteome</keyword>
<feature type="domain" description="HD/PDEase" evidence="8">
    <location>
        <begin position="32"/>
        <end position="149"/>
    </location>
</feature>
<comment type="cofactor">
    <cofactor evidence="2">
        <name>Mn(2+)</name>
        <dbReference type="ChEBI" id="CHEBI:29035"/>
    </cofactor>
</comment>
<evidence type="ECO:0000256" key="2">
    <source>
        <dbReference type="ARBA" id="ARBA00001936"/>
    </source>
</evidence>
<keyword evidence="7 9" id="KW-0378">Hydrolase</keyword>
<evidence type="ECO:0000256" key="6">
    <source>
        <dbReference type="ARBA" id="ARBA00022723"/>
    </source>
</evidence>
<dbReference type="InterPro" id="IPR039356">
    <property type="entry name" value="YfbR/HDDC2"/>
</dbReference>
<protein>
    <recommendedName>
        <fullName evidence="5">5'-deoxynucleotidase</fullName>
        <ecNumber evidence="5">3.1.3.89</ecNumber>
    </recommendedName>
</protein>
<evidence type="ECO:0000313" key="9">
    <source>
        <dbReference type="EMBL" id="KPV52223.1"/>
    </source>
</evidence>
<evidence type="ECO:0000256" key="7">
    <source>
        <dbReference type="ARBA" id="ARBA00022801"/>
    </source>
</evidence>
<dbReference type="AlphaFoldDB" id="A0A0P9FGI2"/>
<comment type="catalytic activity">
    <reaction evidence="1">
        <text>a 2'-deoxyribonucleoside 5'-phosphate + H2O = a 2'-deoxyribonucleoside + phosphate</text>
        <dbReference type="Rhea" id="RHEA:36167"/>
        <dbReference type="ChEBI" id="CHEBI:15377"/>
        <dbReference type="ChEBI" id="CHEBI:18274"/>
        <dbReference type="ChEBI" id="CHEBI:43474"/>
        <dbReference type="ChEBI" id="CHEBI:65317"/>
        <dbReference type="EC" id="3.1.3.89"/>
    </reaction>
</comment>
<dbReference type="EMBL" id="LJCR01000617">
    <property type="protein sequence ID" value="KPV52223.1"/>
    <property type="molecule type" value="Genomic_DNA"/>
</dbReference>
<dbReference type="Gene3D" id="1.10.3210.10">
    <property type="entry name" value="Hypothetical protein af1432"/>
    <property type="match status" value="1"/>
</dbReference>
<dbReference type="InterPro" id="IPR006674">
    <property type="entry name" value="HD_domain"/>
</dbReference>
<dbReference type="InterPro" id="IPR003607">
    <property type="entry name" value="HD/PDEase_dom"/>
</dbReference>
<comment type="subunit">
    <text evidence="4">Homodimer.</text>
</comment>
<dbReference type="GO" id="GO:0002953">
    <property type="term" value="F:5'-deoxynucleotidase activity"/>
    <property type="evidence" value="ECO:0007669"/>
    <property type="project" value="UniProtKB-EC"/>
</dbReference>
<dbReference type="Proteomes" id="UP000050509">
    <property type="component" value="Unassembled WGS sequence"/>
</dbReference>
<sequence length="183" mass="19821">MAEASDLLTLYTRLATLKLLPRAGWLQRGVAQPESVAEHTFGVAALALLVGDMVPGLDRGRLLALALVHDMAEALLGDLPASARRILGADVKHAAERRAANELFGALPQGAHYLALWEEYASAATPEARLIKGLDRIEMLAQALAYERAGSRALAEFWEGAERGWGDEFPILAQLAAMLLERR</sequence>
<accession>A0A0P9FGI2</accession>
<evidence type="ECO:0000256" key="1">
    <source>
        <dbReference type="ARBA" id="ARBA00001638"/>
    </source>
</evidence>
<organism evidence="9 10">
    <name type="scientific">Kouleothrix aurantiaca</name>
    <dbReference type="NCBI Taxonomy" id="186479"/>
    <lineage>
        <taxon>Bacteria</taxon>
        <taxon>Bacillati</taxon>
        <taxon>Chloroflexota</taxon>
        <taxon>Chloroflexia</taxon>
        <taxon>Chloroflexales</taxon>
        <taxon>Roseiflexineae</taxon>
        <taxon>Roseiflexaceae</taxon>
        <taxon>Kouleothrix</taxon>
    </lineage>
</organism>
<reference evidence="9 10" key="1">
    <citation type="submission" date="2015-09" db="EMBL/GenBank/DDBJ databases">
        <title>Draft genome sequence of Kouleothrix aurantiaca JCM 19913.</title>
        <authorList>
            <person name="Hemp J."/>
        </authorList>
    </citation>
    <scope>NUCLEOTIDE SEQUENCE [LARGE SCALE GENOMIC DNA]</scope>
    <source>
        <strain evidence="9 10">COM-B</strain>
    </source>
</reference>